<evidence type="ECO:0000259" key="2">
    <source>
        <dbReference type="Pfam" id="PF24623"/>
    </source>
</evidence>
<sequence length="67" mass="6770">MTAEPARQLPQLAVPCPACAAPAGQLCTSHSGTRVRRNNVHQQRTAAWKQAASASGSGGPCAEDGAA</sequence>
<feature type="domain" description="DNA-binding phage zinc finger" evidence="2">
    <location>
        <begin position="4"/>
        <end position="54"/>
    </location>
</feature>
<dbReference type="Pfam" id="PF24623">
    <property type="entry name" value="Phage_zn_bind_8"/>
    <property type="match status" value="1"/>
</dbReference>
<dbReference type="EMBL" id="JAJAGO010000006">
    <property type="protein sequence ID" value="MCT2591106.1"/>
    <property type="molecule type" value="Genomic_DNA"/>
</dbReference>
<dbReference type="RefSeq" id="WP_260218430.1">
    <property type="nucleotide sequence ID" value="NZ_JAJAGO010000006.1"/>
</dbReference>
<evidence type="ECO:0000313" key="3">
    <source>
        <dbReference type="EMBL" id="MCT2591106.1"/>
    </source>
</evidence>
<gene>
    <name evidence="3" type="ORF">LHJ74_14510</name>
</gene>
<comment type="caution">
    <text evidence="3">The sequence shown here is derived from an EMBL/GenBank/DDBJ whole genome shotgun (WGS) entry which is preliminary data.</text>
</comment>
<protein>
    <recommendedName>
        <fullName evidence="2">DNA-binding phage zinc finger domain-containing protein</fullName>
    </recommendedName>
</protein>
<evidence type="ECO:0000313" key="4">
    <source>
        <dbReference type="Proteomes" id="UP001156389"/>
    </source>
</evidence>
<proteinExistence type="predicted"/>
<evidence type="ECO:0000256" key="1">
    <source>
        <dbReference type="SAM" id="MobiDB-lite"/>
    </source>
</evidence>
<accession>A0ABT2JTD6</accession>
<keyword evidence="4" id="KW-1185">Reference proteome</keyword>
<organism evidence="3 4">
    <name type="scientific">Streptomyces gossypii</name>
    <dbReference type="NCBI Taxonomy" id="2883101"/>
    <lineage>
        <taxon>Bacteria</taxon>
        <taxon>Bacillati</taxon>
        <taxon>Actinomycetota</taxon>
        <taxon>Actinomycetes</taxon>
        <taxon>Kitasatosporales</taxon>
        <taxon>Streptomycetaceae</taxon>
        <taxon>Streptomyces</taxon>
    </lineage>
</organism>
<feature type="region of interest" description="Disordered" evidence="1">
    <location>
        <begin position="47"/>
        <end position="67"/>
    </location>
</feature>
<dbReference type="InterPro" id="IPR056911">
    <property type="entry name" value="Phage_Znf_bind_put"/>
</dbReference>
<reference evidence="3 4" key="1">
    <citation type="submission" date="2021-10" db="EMBL/GenBank/DDBJ databases">
        <title>Streptomyces gossypii sp. nov., isolated from soil collected from cotton field.</title>
        <authorList>
            <person name="Ge X."/>
            <person name="Chen X."/>
            <person name="Liu W."/>
        </authorList>
    </citation>
    <scope>NUCLEOTIDE SEQUENCE [LARGE SCALE GENOMIC DNA]</scope>
    <source>
        <strain evidence="3 4">N2-109</strain>
    </source>
</reference>
<dbReference type="Proteomes" id="UP001156389">
    <property type="component" value="Unassembled WGS sequence"/>
</dbReference>
<name>A0ABT2JTD6_9ACTN</name>